<protein>
    <recommendedName>
        <fullName evidence="2">GIY-YIG domain-containing protein</fullName>
    </recommendedName>
</protein>
<dbReference type="Proteomes" id="UP000179221">
    <property type="component" value="Unassembled WGS sequence"/>
</dbReference>
<name>A0A1F7YJZ7_9BACT</name>
<dbReference type="PANTHER" id="PTHR34477:SF1">
    <property type="entry name" value="UPF0213 PROTEIN YHBQ"/>
    <property type="match status" value="1"/>
</dbReference>
<dbReference type="InterPro" id="IPR000305">
    <property type="entry name" value="GIY-YIG_endonuc"/>
</dbReference>
<dbReference type="InterPro" id="IPR050190">
    <property type="entry name" value="UPF0213_domain"/>
</dbReference>
<feature type="domain" description="GIY-YIG" evidence="2">
    <location>
        <begin position="1"/>
        <end position="75"/>
    </location>
</feature>
<evidence type="ECO:0000256" key="1">
    <source>
        <dbReference type="ARBA" id="ARBA00007435"/>
    </source>
</evidence>
<dbReference type="InterPro" id="IPR035901">
    <property type="entry name" value="GIY-YIG_endonuc_sf"/>
</dbReference>
<dbReference type="AlphaFoldDB" id="A0A1F7YJZ7"/>
<evidence type="ECO:0000259" key="2">
    <source>
        <dbReference type="PROSITE" id="PS50164"/>
    </source>
</evidence>
<dbReference type="Gene3D" id="3.40.1440.10">
    <property type="entry name" value="GIY-YIG endonuclease"/>
    <property type="match status" value="1"/>
</dbReference>
<organism evidence="3 4">
    <name type="scientific">Candidatus Woesebacteria bacterium RIFCSPHIGHO2_01_FULL_40_22</name>
    <dbReference type="NCBI Taxonomy" id="1802499"/>
    <lineage>
        <taxon>Bacteria</taxon>
        <taxon>Candidatus Woeseibacteriota</taxon>
    </lineage>
</organism>
<dbReference type="SUPFAM" id="SSF82771">
    <property type="entry name" value="GIY-YIG endonuclease"/>
    <property type="match status" value="1"/>
</dbReference>
<dbReference type="PROSITE" id="PS50164">
    <property type="entry name" value="GIY_YIG"/>
    <property type="match status" value="1"/>
</dbReference>
<proteinExistence type="inferred from homology"/>
<reference evidence="3 4" key="1">
    <citation type="journal article" date="2016" name="Nat. Commun.">
        <title>Thousands of microbial genomes shed light on interconnected biogeochemical processes in an aquifer system.</title>
        <authorList>
            <person name="Anantharaman K."/>
            <person name="Brown C.T."/>
            <person name="Hug L.A."/>
            <person name="Sharon I."/>
            <person name="Castelle C.J."/>
            <person name="Probst A.J."/>
            <person name="Thomas B.C."/>
            <person name="Singh A."/>
            <person name="Wilkins M.J."/>
            <person name="Karaoz U."/>
            <person name="Brodie E.L."/>
            <person name="Williams K.H."/>
            <person name="Hubbard S.S."/>
            <person name="Banfield J.F."/>
        </authorList>
    </citation>
    <scope>NUCLEOTIDE SEQUENCE [LARGE SCALE GENOMIC DNA]</scope>
</reference>
<dbReference type="EMBL" id="MGGL01000005">
    <property type="protein sequence ID" value="OGM27199.1"/>
    <property type="molecule type" value="Genomic_DNA"/>
</dbReference>
<dbReference type="CDD" id="cd10449">
    <property type="entry name" value="GIY-YIG_SLX1_like"/>
    <property type="match status" value="1"/>
</dbReference>
<dbReference type="PANTHER" id="PTHR34477">
    <property type="entry name" value="UPF0213 PROTEIN YHBQ"/>
    <property type="match status" value="1"/>
</dbReference>
<gene>
    <name evidence="3" type="ORF">A2628_04145</name>
</gene>
<evidence type="ECO:0000313" key="4">
    <source>
        <dbReference type="Proteomes" id="UP000179221"/>
    </source>
</evidence>
<dbReference type="Pfam" id="PF01541">
    <property type="entry name" value="GIY-YIG"/>
    <property type="match status" value="1"/>
</dbReference>
<sequence>MYYFYILKSNKLKSCYYGFTNDLRRRFKEHNQGLSAYTKNGRPWKIAYYEAFSNKADAFEREKQMKRRKNSYTLLRRRIIRSIEF</sequence>
<accession>A0A1F7YJZ7</accession>
<evidence type="ECO:0000313" key="3">
    <source>
        <dbReference type="EMBL" id="OGM27199.1"/>
    </source>
</evidence>
<comment type="caution">
    <text evidence="3">The sequence shown here is derived from an EMBL/GenBank/DDBJ whole genome shotgun (WGS) entry which is preliminary data.</text>
</comment>
<comment type="similarity">
    <text evidence="1">Belongs to the UPF0213 family.</text>
</comment>